<gene>
    <name evidence="11" type="ORF">SSIN_0984</name>
</gene>
<comment type="caution">
    <text evidence="11">The sequence shown here is derived from an EMBL/GenBank/DDBJ whole genome shotgun (WGS) entry which is preliminary data.</text>
</comment>
<feature type="transmembrane region" description="Helical" evidence="9">
    <location>
        <begin position="136"/>
        <end position="164"/>
    </location>
</feature>
<evidence type="ECO:0000256" key="8">
    <source>
        <dbReference type="ARBA" id="ARBA00023136"/>
    </source>
</evidence>
<dbReference type="eggNOG" id="COG1682">
    <property type="taxonomic scope" value="Bacteria"/>
</dbReference>
<name>A0A0A0DGM1_9STRE</name>
<dbReference type="GO" id="GO:0140359">
    <property type="term" value="F:ABC-type transporter activity"/>
    <property type="evidence" value="ECO:0007669"/>
    <property type="project" value="InterPro"/>
</dbReference>
<accession>A0A0A0DGM1</accession>
<dbReference type="AlphaFoldDB" id="A0A0A0DGM1"/>
<dbReference type="PROSITE" id="PS51012">
    <property type="entry name" value="ABC_TM2"/>
    <property type="match status" value="1"/>
</dbReference>
<reference evidence="11 12" key="1">
    <citation type="submission" date="2014-06" db="EMBL/GenBank/DDBJ databases">
        <authorList>
            <person name="Teng J.L."/>
            <person name="Huang Y."/>
            <person name="Tse H."/>
            <person name="Lau S.K."/>
            <person name="Woo P.C."/>
        </authorList>
    </citation>
    <scope>NUCLEOTIDE SEQUENCE [LARGE SCALE GENOMIC DNA]</scope>
    <source>
        <strain evidence="11 12">HKU4</strain>
    </source>
</reference>
<dbReference type="Proteomes" id="UP000030019">
    <property type="component" value="Unassembled WGS sequence"/>
</dbReference>
<evidence type="ECO:0000256" key="3">
    <source>
        <dbReference type="ARBA" id="ARBA00022448"/>
    </source>
</evidence>
<evidence type="ECO:0000259" key="10">
    <source>
        <dbReference type="PROSITE" id="PS51012"/>
    </source>
</evidence>
<feature type="transmembrane region" description="Helical" evidence="9">
    <location>
        <begin position="176"/>
        <end position="195"/>
    </location>
</feature>
<evidence type="ECO:0000313" key="12">
    <source>
        <dbReference type="Proteomes" id="UP000030019"/>
    </source>
</evidence>
<feature type="transmembrane region" description="Helical" evidence="9">
    <location>
        <begin position="237"/>
        <end position="258"/>
    </location>
</feature>
<protein>
    <recommendedName>
        <fullName evidence="9">Transport permease protein</fullName>
    </recommendedName>
</protein>
<evidence type="ECO:0000256" key="4">
    <source>
        <dbReference type="ARBA" id="ARBA00022475"/>
    </source>
</evidence>
<proteinExistence type="inferred from homology"/>
<keyword evidence="6 9" id="KW-0812">Transmembrane</keyword>
<dbReference type="PATRIC" id="fig|176090.4.peg.954"/>
<dbReference type="EMBL" id="JPEN01000062">
    <property type="protein sequence ID" value="KGM37244.1"/>
    <property type="molecule type" value="Genomic_DNA"/>
</dbReference>
<dbReference type="GO" id="GO:0005886">
    <property type="term" value="C:plasma membrane"/>
    <property type="evidence" value="ECO:0007669"/>
    <property type="project" value="UniProtKB-SubCell"/>
</dbReference>
<dbReference type="Pfam" id="PF01061">
    <property type="entry name" value="ABC2_membrane"/>
    <property type="match status" value="1"/>
</dbReference>
<dbReference type="InterPro" id="IPR013525">
    <property type="entry name" value="ABC2_TM"/>
</dbReference>
<evidence type="ECO:0000256" key="2">
    <source>
        <dbReference type="ARBA" id="ARBA00007783"/>
    </source>
</evidence>
<keyword evidence="5" id="KW-0997">Cell inner membrane</keyword>
<keyword evidence="8 9" id="KW-0472">Membrane</keyword>
<dbReference type="RefSeq" id="WP_037616339.1">
    <property type="nucleotide sequence ID" value="NZ_JPEN01000062.1"/>
</dbReference>
<dbReference type="GO" id="GO:0015920">
    <property type="term" value="P:lipopolysaccharide transport"/>
    <property type="evidence" value="ECO:0007669"/>
    <property type="project" value="TreeGrafter"/>
</dbReference>
<feature type="transmembrane region" description="Helical" evidence="9">
    <location>
        <begin position="60"/>
        <end position="77"/>
    </location>
</feature>
<keyword evidence="12" id="KW-1185">Reference proteome</keyword>
<comment type="subcellular location">
    <subcellularLocation>
        <location evidence="1">Cell inner membrane</location>
        <topology evidence="1">Multi-pass membrane protein</topology>
    </subcellularLocation>
    <subcellularLocation>
        <location evidence="9">Cell membrane</location>
        <topology evidence="9">Multi-pass membrane protein</topology>
    </subcellularLocation>
</comment>
<comment type="similarity">
    <text evidence="2 9">Belongs to the ABC-2 integral membrane protein family.</text>
</comment>
<keyword evidence="3 9" id="KW-0813">Transport</keyword>
<evidence type="ECO:0000256" key="6">
    <source>
        <dbReference type="ARBA" id="ARBA00022692"/>
    </source>
</evidence>
<dbReference type="InterPro" id="IPR047817">
    <property type="entry name" value="ABC2_TM_bact-type"/>
</dbReference>
<dbReference type="PANTHER" id="PTHR30413:SF8">
    <property type="entry name" value="TRANSPORT PERMEASE PROTEIN"/>
    <property type="match status" value="1"/>
</dbReference>
<keyword evidence="4 9" id="KW-1003">Cell membrane</keyword>
<feature type="transmembrane region" description="Helical" evidence="9">
    <location>
        <begin position="104"/>
        <end position="130"/>
    </location>
</feature>
<evidence type="ECO:0000256" key="9">
    <source>
        <dbReference type="RuleBase" id="RU361157"/>
    </source>
</evidence>
<organism evidence="11 12">
    <name type="scientific">Streptococcus sinensis</name>
    <dbReference type="NCBI Taxonomy" id="176090"/>
    <lineage>
        <taxon>Bacteria</taxon>
        <taxon>Bacillati</taxon>
        <taxon>Bacillota</taxon>
        <taxon>Bacilli</taxon>
        <taxon>Lactobacillales</taxon>
        <taxon>Streptococcaceae</taxon>
        <taxon>Streptococcus</taxon>
    </lineage>
</organism>
<sequence length="269" mass="30779">MLDYFSQKNWILLRELVKTDFKLRYQGSFIGHLWSILKPLMLFTIMYLVFVRFLRFDDGTPHYAVSLLLGMVTWNFFSEATNMGMMSIVARGDLLRKLNFSKSIIVFSAITGAAINYAINLLVVFAFALINGVSITLGWLVIIPLFLELVLISAGFAFMLATLFVKYRDIGPIWEVVLQAGLYATPIIYSLTYILKGGHVLVAKLMMLNPMAQIIQDLRHFIVFSGSTRGWDLMDHYWIALIPYLLPIVIFGLGYYIFNKNAKRFAEIL</sequence>
<dbReference type="STRING" id="176090.SSIN_0984"/>
<evidence type="ECO:0000256" key="1">
    <source>
        <dbReference type="ARBA" id="ARBA00004429"/>
    </source>
</evidence>
<feature type="domain" description="ABC transmembrane type-2" evidence="10">
    <location>
        <begin position="30"/>
        <end position="261"/>
    </location>
</feature>
<dbReference type="PANTHER" id="PTHR30413">
    <property type="entry name" value="INNER MEMBRANE TRANSPORT PERMEASE"/>
    <property type="match status" value="1"/>
</dbReference>
<evidence type="ECO:0000256" key="5">
    <source>
        <dbReference type="ARBA" id="ARBA00022519"/>
    </source>
</evidence>
<evidence type="ECO:0000313" key="11">
    <source>
        <dbReference type="EMBL" id="KGM37244.1"/>
    </source>
</evidence>
<keyword evidence="7 9" id="KW-1133">Transmembrane helix</keyword>
<feature type="transmembrane region" description="Helical" evidence="9">
    <location>
        <begin position="33"/>
        <end position="54"/>
    </location>
</feature>
<evidence type="ECO:0000256" key="7">
    <source>
        <dbReference type="ARBA" id="ARBA00022989"/>
    </source>
</evidence>